<dbReference type="PANTHER" id="PTHR30037:SF4">
    <property type="entry name" value="DNA-3-METHYLADENINE GLYCOSYLASE I"/>
    <property type="match status" value="1"/>
</dbReference>
<evidence type="ECO:0000313" key="2">
    <source>
        <dbReference type="EMBL" id="NFV79935.1"/>
    </source>
</evidence>
<dbReference type="InterPro" id="IPR005019">
    <property type="entry name" value="Adenine_glyco"/>
</dbReference>
<protein>
    <submittedName>
        <fullName evidence="2">DNA-3-methyladenine glycosylase I</fullName>
    </submittedName>
</protein>
<evidence type="ECO:0000256" key="1">
    <source>
        <dbReference type="PIRSR" id="PIRSR605019-1"/>
    </source>
</evidence>
<dbReference type="InterPro" id="IPR052891">
    <property type="entry name" value="DNA-3mA_glycosylase"/>
</dbReference>
<sequence length="185" mass="21047">MSWYCDVAPGHPFHGPYHDHEYGFPVTDDAVLFERLALEIFQAGLSWLIVLKKRPALAAAFDGFAIDRVVQYGEDDILRLMADSGIIRNRRKIEAIIENARRLQEIRHQHGSFAAWIAAHHPLSKEEWVRLFRRSFVFMGGEVVGEFLMSIGVLAGAHRDDCPVQERIRAACPAWLDPVRLETGN</sequence>
<dbReference type="RefSeq" id="WP_163677182.1">
    <property type="nucleotide sequence ID" value="NZ_JAAIYP010000034.1"/>
</dbReference>
<feature type="binding site" evidence="1">
    <location>
        <position position="18"/>
    </location>
    <ligand>
        <name>Zn(2+)</name>
        <dbReference type="ChEBI" id="CHEBI:29105"/>
    </ligand>
</feature>
<reference evidence="2 3" key="1">
    <citation type="submission" date="2020-02" db="EMBL/GenBank/DDBJ databases">
        <authorList>
            <person name="Dziuba M."/>
            <person name="Kuznetsov B."/>
            <person name="Mardanov A."/>
            <person name="Ravin N."/>
            <person name="Grouzdev D."/>
        </authorList>
    </citation>
    <scope>NUCLEOTIDE SEQUENCE [LARGE SCALE GENOMIC DNA]</scope>
    <source>
        <strain evidence="2 3">SpK</strain>
    </source>
</reference>
<dbReference type="GO" id="GO:0008725">
    <property type="term" value="F:DNA-3-methyladenine glycosylase activity"/>
    <property type="evidence" value="ECO:0007669"/>
    <property type="project" value="InterPro"/>
</dbReference>
<accession>A0A7C9UYI8</accession>
<gene>
    <name evidence="2" type="ORF">G4223_07415</name>
</gene>
<keyword evidence="3" id="KW-1185">Reference proteome</keyword>
<evidence type="ECO:0000313" key="3">
    <source>
        <dbReference type="Proteomes" id="UP000480684"/>
    </source>
</evidence>
<dbReference type="PANTHER" id="PTHR30037">
    <property type="entry name" value="DNA-3-METHYLADENINE GLYCOSYLASE 1"/>
    <property type="match status" value="1"/>
</dbReference>
<keyword evidence="1" id="KW-0862">Zinc</keyword>
<dbReference type="Pfam" id="PF03352">
    <property type="entry name" value="Adenine_glyco"/>
    <property type="match status" value="1"/>
</dbReference>
<organism evidence="2 3">
    <name type="scientific">Magnetospirillum aberrantis SpK</name>
    <dbReference type="NCBI Taxonomy" id="908842"/>
    <lineage>
        <taxon>Bacteria</taxon>
        <taxon>Pseudomonadati</taxon>
        <taxon>Pseudomonadota</taxon>
        <taxon>Alphaproteobacteria</taxon>
        <taxon>Rhodospirillales</taxon>
        <taxon>Rhodospirillaceae</taxon>
        <taxon>Magnetospirillum</taxon>
    </lineage>
</organism>
<dbReference type="Gene3D" id="1.10.340.30">
    <property type="entry name" value="Hypothetical protein, domain 2"/>
    <property type="match status" value="1"/>
</dbReference>
<name>A0A7C9UYI8_9PROT</name>
<dbReference type="EMBL" id="JAAIYP010000034">
    <property type="protein sequence ID" value="NFV79935.1"/>
    <property type="molecule type" value="Genomic_DNA"/>
</dbReference>
<dbReference type="SUPFAM" id="SSF48150">
    <property type="entry name" value="DNA-glycosylase"/>
    <property type="match status" value="1"/>
</dbReference>
<comment type="caution">
    <text evidence="2">The sequence shown here is derived from an EMBL/GenBank/DDBJ whole genome shotgun (WGS) entry which is preliminary data.</text>
</comment>
<dbReference type="GO" id="GO:0046872">
    <property type="term" value="F:metal ion binding"/>
    <property type="evidence" value="ECO:0007669"/>
    <property type="project" value="UniProtKB-KW"/>
</dbReference>
<keyword evidence="1" id="KW-0479">Metal-binding</keyword>
<dbReference type="GO" id="GO:0006284">
    <property type="term" value="P:base-excision repair"/>
    <property type="evidence" value="ECO:0007669"/>
    <property type="project" value="InterPro"/>
</dbReference>
<proteinExistence type="predicted"/>
<dbReference type="AlphaFoldDB" id="A0A7C9UYI8"/>
<feature type="binding site" evidence="1">
    <location>
        <position position="5"/>
    </location>
    <ligand>
        <name>Zn(2+)</name>
        <dbReference type="ChEBI" id="CHEBI:29105"/>
    </ligand>
</feature>
<dbReference type="InterPro" id="IPR011257">
    <property type="entry name" value="DNA_glycosylase"/>
</dbReference>
<dbReference type="Proteomes" id="UP000480684">
    <property type="component" value="Unassembled WGS sequence"/>
</dbReference>